<proteinExistence type="predicted"/>
<dbReference type="InterPro" id="IPR018391">
    <property type="entry name" value="PQQ_b-propeller_rpt"/>
</dbReference>
<dbReference type="Gene3D" id="2.130.10.10">
    <property type="entry name" value="YVTN repeat-like/Quinoprotein amine dehydrogenase"/>
    <property type="match status" value="1"/>
</dbReference>
<sequence length="454" mass="50694">MKNIKTLVILLLAVFGTIFTTQMSHAATPFNQGDGYEKGAYDLNAIQPTSENWSKHSRFNGPTKPEIKWQFSTKNWITTGLVIGKDGTIYSGFLDGIYAISSKGKVKWQYSLGQGVEARSTPVIGKDGTIYIGASTQFASKDNKVCKLNQCLGGLLAFNPNGKLKWKVTFSEIVNGTPILDKDGNIYIGTGNYYTLDGGLYAVNSKGKIIWSHKNKMYGFQTAPAITKSGYLFAQNNYFKHREFIKDYMGELMTEFSSPVVGPDETLYFGSYTGGFVAMNPDGTAKWEIRLDRTDNKSDGTTYTYGARVSTTAALTRNQQIYTGDENGRLYSIRLTDLTNAPINEKMRQTYDEEADVLDWVLDYHYYHMDDLVSLNNKQNWVRETGSWVNTIVVGQNGTVFVGTEDGLLYSYDPYGKQNWKMNLKDRIGDITIGESGMLYVSVGKKVVAIGNKK</sequence>
<dbReference type="OrthoDB" id="9794322at2"/>
<name>A0A285TSD5_9BACL</name>
<feature type="chain" id="PRO_5012854812" evidence="1">
    <location>
        <begin position="27"/>
        <end position="454"/>
    </location>
</feature>
<protein>
    <submittedName>
        <fullName evidence="3">Putative pyrroloquinoline-quinone-binding quinoprotein</fullName>
    </submittedName>
</protein>
<dbReference type="Proteomes" id="UP000219636">
    <property type="component" value="Unassembled WGS sequence"/>
</dbReference>
<dbReference type="Gene3D" id="2.40.10.480">
    <property type="match status" value="1"/>
</dbReference>
<evidence type="ECO:0000256" key="1">
    <source>
        <dbReference type="SAM" id="SignalP"/>
    </source>
</evidence>
<keyword evidence="1" id="KW-0732">Signal</keyword>
<reference evidence="4" key="1">
    <citation type="submission" date="2017-08" db="EMBL/GenBank/DDBJ databases">
        <authorList>
            <person name="Varghese N."/>
            <person name="Submissions S."/>
        </authorList>
    </citation>
    <scope>NUCLEOTIDE SEQUENCE [LARGE SCALE GENOMIC DNA]</scope>
    <source>
        <strain evidence="4">JC22</strain>
    </source>
</reference>
<dbReference type="EMBL" id="OBMQ01000016">
    <property type="protein sequence ID" value="SOC23969.1"/>
    <property type="molecule type" value="Genomic_DNA"/>
</dbReference>
<dbReference type="InterPro" id="IPR002372">
    <property type="entry name" value="PQQ_rpt_dom"/>
</dbReference>
<dbReference type="Gene3D" id="2.40.128.630">
    <property type="match status" value="1"/>
</dbReference>
<dbReference type="SUPFAM" id="SSF50998">
    <property type="entry name" value="Quinoprotein alcohol dehydrogenase-like"/>
    <property type="match status" value="2"/>
</dbReference>
<gene>
    <name evidence="3" type="ORF">SAMN05880501_11656</name>
</gene>
<dbReference type="AlphaFoldDB" id="A0A285TSD5"/>
<accession>A0A285TSD5</accession>
<dbReference type="SMART" id="SM00564">
    <property type="entry name" value="PQQ"/>
    <property type="match status" value="6"/>
</dbReference>
<dbReference type="InterPro" id="IPR015943">
    <property type="entry name" value="WD40/YVTN_repeat-like_dom_sf"/>
</dbReference>
<evidence type="ECO:0000313" key="3">
    <source>
        <dbReference type="EMBL" id="SOC23969.1"/>
    </source>
</evidence>
<feature type="signal peptide" evidence="1">
    <location>
        <begin position="1"/>
        <end position="26"/>
    </location>
</feature>
<feature type="domain" description="Pyrrolo-quinoline quinone repeat" evidence="2">
    <location>
        <begin position="155"/>
        <end position="336"/>
    </location>
</feature>
<evidence type="ECO:0000259" key="2">
    <source>
        <dbReference type="Pfam" id="PF13360"/>
    </source>
</evidence>
<keyword evidence="4" id="KW-1185">Reference proteome</keyword>
<evidence type="ECO:0000313" key="4">
    <source>
        <dbReference type="Proteomes" id="UP000219636"/>
    </source>
</evidence>
<dbReference type="Pfam" id="PF13360">
    <property type="entry name" value="PQQ_2"/>
    <property type="match status" value="1"/>
</dbReference>
<organism evidence="3 4">
    <name type="scientific">Ureibacillus xyleni</name>
    <dbReference type="NCBI Taxonomy" id="614648"/>
    <lineage>
        <taxon>Bacteria</taxon>
        <taxon>Bacillati</taxon>
        <taxon>Bacillota</taxon>
        <taxon>Bacilli</taxon>
        <taxon>Bacillales</taxon>
        <taxon>Caryophanaceae</taxon>
        <taxon>Ureibacillus</taxon>
    </lineage>
</organism>
<dbReference type="InterPro" id="IPR011047">
    <property type="entry name" value="Quinoprotein_ADH-like_sf"/>
</dbReference>
<dbReference type="RefSeq" id="WP_097074990.1">
    <property type="nucleotide sequence ID" value="NZ_OBMQ01000016.1"/>
</dbReference>